<accession>A0A1I0CK05</accession>
<dbReference type="AlphaFoldDB" id="A0A1I0CK05"/>
<evidence type="ECO:0000256" key="1">
    <source>
        <dbReference type="ARBA" id="ARBA00023118"/>
    </source>
</evidence>
<dbReference type="Proteomes" id="UP000198508">
    <property type="component" value="Unassembled WGS sequence"/>
</dbReference>
<dbReference type="InterPro" id="IPR021124">
    <property type="entry name" value="CRISPR-assoc_prot_Cas5"/>
</dbReference>
<gene>
    <name evidence="2" type="ORF">SAMN05216313_1036</name>
</gene>
<dbReference type="RefSeq" id="WP_092360992.1">
    <property type="nucleotide sequence ID" value="NZ_FOIM01000003.1"/>
</dbReference>
<reference evidence="3" key="1">
    <citation type="submission" date="2016-10" db="EMBL/GenBank/DDBJ databases">
        <authorList>
            <person name="Varghese N."/>
            <person name="Submissions S."/>
        </authorList>
    </citation>
    <scope>NUCLEOTIDE SEQUENCE [LARGE SCALE GENOMIC DNA]</scope>
    <source>
        <strain evidence="3">NLAE-zl-G277</strain>
    </source>
</reference>
<protein>
    <submittedName>
        <fullName evidence="2">CRISPR-associated protein Cas5, N-terminal domain-containing protein</fullName>
    </submittedName>
</protein>
<dbReference type="GO" id="GO:0051607">
    <property type="term" value="P:defense response to virus"/>
    <property type="evidence" value="ECO:0007669"/>
    <property type="project" value="UniProtKB-KW"/>
</dbReference>
<dbReference type="EMBL" id="FOIM01000003">
    <property type="protein sequence ID" value="SET19506.1"/>
    <property type="molecule type" value="Genomic_DNA"/>
</dbReference>
<evidence type="ECO:0000313" key="3">
    <source>
        <dbReference type="Proteomes" id="UP000198508"/>
    </source>
</evidence>
<proteinExistence type="predicted"/>
<keyword evidence="3" id="KW-1185">Reference proteome</keyword>
<evidence type="ECO:0000313" key="2">
    <source>
        <dbReference type="EMBL" id="SET19506.1"/>
    </source>
</evidence>
<name>A0A1I0CK05_9FIRM</name>
<keyword evidence="1" id="KW-0051">Antiviral defense</keyword>
<dbReference type="Gene3D" id="3.30.70.2660">
    <property type="match status" value="1"/>
</dbReference>
<dbReference type="Pfam" id="PF09704">
    <property type="entry name" value="Cas_Cas5d"/>
    <property type="match status" value="1"/>
</dbReference>
<dbReference type="STRING" id="460384.SAMN05216313_1036"/>
<dbReference type="InterPro" id="IPR013422">
    <property type="entry name" value="CRISPR-assoc_prot_Cas5_N"/>
</dbReference>
<dbReference type="GO" id="GO:0043571">
    <property type="term" value="P:maintenance of CRISPR repeat elements"/>
    <property type="evidence" value="ECO:0007669"/>
    <property type="project" value="InterPro"/>
</dbReference>
<dbReference type="NCBIfam" id="TIGR02593">
    <property type="entry name" value="CRISPR_cas5"/>
    <property type="match status" value="1"/>
</dbReference>
<sequence>MLNKRYEWAFEVAGPAASYARPDSGSSPLSSPVPPRSAIIGMMTCVAFSREAYFWPERIELCTPPVYHRYTQNYNGPLRKSQAPFQIMATVLINVDYKIYGTVKGYAPPTALHNPMHQLRDVFMRRLKSGLFYRTPSLGLSEFIPSYFGPLRDDTQVDRTINLEMPSLLDTMFDRPTYGQLSPTFMQNVKIVEGVLHFAE</sequence>
<organism evidence="2 3">
    <name type="scientific">Enterocloster lavalensis</name>
    <dbReference type="NCBI Taxonomy" id="460384"/>
    <lineage>
        <taxon>Bacteria</taxon>
        <taxon>Bacillati</taxon>
        <taxon>Bacillota</taxon>
        <taxon>Clostridia</taxon>
        <taxon>Lachnospirales</taxon>
        <taxon>Lachnospiraceae</taxon>
        <taxon>Enterocloster</taxon>
    </lineage>
</organism>